<dbReference type="InterPro" id="IPR050601">
    <property type="entry name" value="CPA3_antiporter_subunitC"/>
</dbReference>
<comment type="caution">
    <text evidence="7">The sequence shown here is derived from an EMBL/GenBank/DDBJ whole genome shotgun (WGS) entry which is preliminary data.</text>
</comment>
<organism evidence="7 8">
    <name type="scientific">Halopenitus salinus</name>
    <dbReference type="NCBI Taxonomy" id="1198295"/>
    <lineage>
        <taxon>Archaea</taxon>
        <taxon>Methanobacteriati</taxon>
        <taxon>Methanobacteriota</taxon>
        <taxon>Stenosarchaea group</taxon>
        <taxon>Halobacteria</taxon>
        <taxon>Halobacteriales</taxon>
        <taxon>Haloferacaceae</taxon>
        <taxon>Halopenitus</taxon>
    </lineage>
</organism>
<evidence type="ECO:0000256" key="6">
    <source>
        <dbReference type="SAM" id="Phobius"/>
    </source>
</evidence>
<evidence type="ECO:0000313" key="8">
    <source>
        <dbReference type="Proteomes" id="UP001596296"/>
    </source>
</evidence>
<evidence type="ECO:0000256" key="2">
    <source>
        <dbReference type="ARBA" id="ARBA00022692"/>
    </source>
</evidence>
<keyword evidence="8" id="KW-1185">Reference proteome</keyword>
<gene>
    <name evidence="7" type="ORF">ACFQE9_14010</name>
</gene>
<feature type="transmembrane region" description="Helical" evidence="6">
    <location>
        <begin position="86"/>
        <end position="107"/>
    </location>
</feature>
<feature type="transmembrane region" description="Helical" evidence="6">
    <location>
        <begin position="45"/>
        <end position="66"/>
    </location>
</feature>
<dbReference type="RefSeq" id="WP_379746007.1">
    <property type="nucleotide sequence ID" value="NZ_JBHSVN010000001.1"/>
</dbReference>
<name>A0ABD5V103_9EURY</name>
<evidence type="ECO:0000313" key="7">
    <source>
        <dbReference type="EMBL" id="MFC6893713.1"/>
    </source>
</evidence>
<evidence type="ECO:0000256" key="5">
    <source>
        <dbReference type="SAM" id="MobiDB-lite"/>
    </source>
</evidence>
<dbReference type="NCBIfam" id="NF005621">
    <property type="entry name" value="PRK07375.1-6"/>
    <property type="match status" value="1"/>
</dbReference>
<protein>
    <submittedName>
        <fullName evidence="7">Cation:proton antiporter subunit C</fullName>
    </submittedName>
</protein>
<feature type="compositionally biased region" description="Low complexity" evidence="5">
    <location>
        <begin position="132"/>
        <end position="144"/>
    </location>
</feature>
<dbReference type="AlphaFoldDB" id="A0ABD5V103"/>
<feature type="region of interest" description="Disordered" evidence="5">
    <location>
        <begin position="130"/>
        <end position="150"/>
    </location>
</feature>
<dbReference type="EMBL" id="JBHSXL010000010">
    <property type="protein sequence ID" value="MFC6893713.1"/>
    <property type="molecule type" value="Genomic_DNA"/>
</dbReference>
<dbReference type="Gene3D" id="1.10.287.3510">
    <property type="match status" value="1"/>
</dbReference>
<accession>A0ABD5V103</accession>
<keyword evidence="2 6" id="KW-0812">Transmembrane</keyword>
<dbReference type="PANTHER" id="PTHR34583:SF3">
    <property type="entry name" value="MULTISUBUNIT SODIUM_HYDROGEN ANTIPORTER, MNHC SUBUNIT"/>
    <property type="match status" value="1"/>
</dbReference>
<feature type="transmembrane region" description="Helical" evidence="6">
    <location>
        <begin position="16"/>
        <end position="33"/>
    </location>
</feature>
<keyword evidence="3 6" id="KW-1133">Transmembrane helix</keyword>
<reference evidence="7 8" key="1">
    <citation type="journal article" date="2019" name="Int. J. Syst. Evol. Microbiol.">
        <title>The Global Catalogue of Microorganisms (GCM) 10K type strain sequencing project: providing services to taxonomists for standard genome sequencing and annotation.</title>
        <authorList>
            <consortium name="The Broad Institute Genomics Platform"/>
            <consortium name="The Broad Institute Genome Sequencing Center for Infectious Disease"/>
            <person name="Wu L."/>
            <person name="Ma J."/>
        </authorList>
    </citation>
    <scope>NUCLEOTIDE SEQUENCE [LARGE SCALE GENOMIC DNA]</scope>
    <source>
        <strain evidence="7 8">SKJ47</strain>
    </source>
</reference>
<dbReference type="PANTHER" id="PTHR34583">
    <property type="entry name" value="ANTIPORTER SUBUNIT MNHC2-RELATED"/>
    <property type="match status" value="1"/>
</dbReference>
<dbReference type="Proteomes" id="UP001596296">
    <property type="component" value="Unassembled WGS sequence"/>
</dbReference>
<proteinExistence type="predicted"/>
<keyword evidence="4 6" id="KW-0472">Membrane</keyword>
<comment type="subcellular location">
    <subcellularLocation>
        <location evidence="1">Membrane</location>
        <topology evidence="1">Multi-pass membrane protein</topology>
    </subcellularLocation>
</comment>
<dbReference type="GO" id="GO:0016020">
    <property type="term" value="C:membrane"/>
    <property type="evidence" value="ECO:0007669"/>
    <property type="project" value="UniProtKB-SubCell"/>
</dbReference>
<dbReference type="InterPro" id="IPR039428">
    <property type="entry name" value="NUOK/Mnh_C1-like"/>
</dbReference>
<evidence type="ECO:0000256" key="4">
    <source>
        <dbReference type="ARBA" id="ARBA00023136"/>
    </source>
</evidence>
<dbReference type="NCBIfam" id="NF005624">
    <property type="entry name" value="PRK07375.2-3"/>
    <property type="match status" value="1"/>
</dbReference>
<dbReference type="Pfam" id="PF00420">
    <property type="entry name" value="Oxidored_q2"/>
    <property type="match status" value="1"/>
</dbReference>
<evidence type="ECO:0000256" key="3">
    <source>
        <dbReference type="ARBA" id="ARBA00022989"/>
    </source>
</evidence>
<evidence type="ECO:0000256" key="1">
    <source>
        <dbReference type="ARBA" id="ARBA00004141"/>
    </source>
</evidence>
<sequence>MTGVALTVVDLLATRHAYAVFAILLCIGLYMMIANEHLVKKIIGLNLFQTAIFLLFIASAYVRGGAIPIVHDGGGETLHVSPLPQVIVLTAIVVGVSLTAVGLALCLRIYAEYGTLRTDALREVMREEDAIPDAPAAPDAPGTDEGGDAA</sequence>